<dbReference type="STRING" id="260552.Mag101_12700"/>
<accession>A0A1Q2M6M2</accession>
<dbReference type="KEGG" id="maga:Mag101_12700"/>
<evidence type="ECO:0000259" key="3">
    <source>
        <dbReference type="Pfam" id="PF03358"/>
    </source>
</evidence>
<evidence type="ECO:0000313" key="4">
    <source>
        <dbReference type="EMBL" id="AQQ68393.1"/>
    </source>
</evidence>
<dbReference type="AlphaFoldDB" id="A0A1Q2M6M2"/>
<reference evidence="4" key="1">
    <citation type="submission" date="2017-02" db="EMBL/GenBank/DDBJ databases">
        <title>Genome of Microbulbifer agarilyticus GP101.</title>
        <authorList>
            <person name="Jung J."/>
            <person name="Bae S.S."/>
            <person name="Baek K."/>
        </authorList>
    </citation>
    <scope>NUCLEOTIDE SEQUENCE [LARGE SCALE GENOMIC DNA]</scope>
    <source>
        <strain evidence="4">GP101</strain>
    </source>
</reference>
<keyword evidence="2" id="KW-0285">Flavoprotein</keyword>
<protein>
    <recommendedName>
        <fullName evidence="3">NADPH-dependent FMN reductase-like domain-containing protein</fullName>
    </recommendedName>
</protein>
<dbReference type="GO" id="GO:0005829">
    <property type="term" value="C:cytosol"/>
    <property type="evidence" value="ECO:0007669"/>
    <property type="project" value="TreeGrafter"/>
</dbReference>
<proteinExistence type="predicted"/>
<dbReference type="Gene3D" id="3.40.50.360">
    <property type="match status" value="1"/>
</dbReference>
<name>A0A1Q2M6M2_9GAMM</name>
<dbReference type="InterPro" id="IPR005025">
    <property type="entry name" value="FMN_Rdtase-like_dom"/>
</dbReference>
<gene>
    <name evidence="4" type="ORF">Mag101_12700</name>
</gene>
<organism evidence="4 5">
    <name type="scientific">Microbulbifer agarilyticus</name>
    <dbReference type="NCBI Taxonomy" id="260552"/>
    <lineage>
        <taxon>Bacteria</taxon>
        <taxon>Pseudomonadati</taxon>
        <taxon>Pseudomonadota</taxon>
        <taxon>Gammaproteobacteria</taxon>
        <taxon>Cellvibrionales</taxon>
        <taxon>Microbulbiferaceae</taxon>
        <taxon>Microbulbifer</taxon>
    </lineage>
</organism>
<evidence type="ECO:0000256" key="1">
    <source>
        <dbReference type="ARBA" id="ARBA00001917"/>
    </source>
</evidence>
<evidence type="ECO:0000313" key="5">
    <source>
        <dbReference type="Proteomes" id="UP000188219"/>
    </source>
</evidence>
<dbReference type="InterPro" id="IPR050712">
    <property type="entry name" value="NAD(P)H-dep_reductase"/>
</dbReference>
<dbReference type="GO" id="GO:0016491">
    <property type="term" value="F:oxidoreductase activity"/>
    <property type="evidence" value="ECO:0007669"/>
    <property type="project" value="InterPro"/>
</dbReference>
<dbReference type="SUPFAM" id="SSF52218">
    <property type="entry name" value="Flavoproteins"/>
    <property type="match status" value="1"/>
</dbReference>
<keyword evidence="5" id="KW-1185">Reference proteome</keyword>
<dbReference type="InterPro" id="IPR029039">
    <property type="entry name" value="Flavoprotein-like_sf"/>
</dbReference>
<dbReference type="GO" id="GO:0010181">
    <property type="term" value="F:FMN binding"/>
    <property type="evidence" value="ECO:0007669"/>
    <property type="project" value="TreeGrafter"/>
</dbReference>
<comment type="cofactor">
    <cofactor evidence="1">
        <name>FMN</name>
        <dbReference type="ChEBI" id="CHEBI:58210"/>
    </cofactor>
</comment>
<evidence type="ECO:0000256" key="2">
    <source>
        <dbReference type="ARBA" id="ARBA00022643"/>
    </source>
</evidence>
<dbReference type="RefSeq" id="WP_077405589.1">
    <property type="nucleotide sequence ID" value="NZ_CP019650.1"/>
</dbReference>
<sequence>MSNQRKPHLLALSGSLRKDSWNRQLASAAAEMARAAGAEVTEIDLRDYPLPLFDEDVEATAIPEAAGKLKALFASADGLLIASPEYNGSVTAALKNLIDWVSRPDANFSRGVAFQNKRAALFATSPGGLGGMRGLNHLRDILQPMGVWISPTMLAVPSSFSAFADGALVDESSSAQLRALVEKTIAAIPALEERESATA</sequence>
<dbReference type="PANTHER" id="PTHR30543">
    <property type="entry name" value="CHROMATE REDUCTASE"/>
    <property type="match status" value="1"/>
</dbReference>
<dbReference type="EMBL" id="CP019650">
    <property type="protein sequence ID" value="AQQ68393.1"/>
    <property type="molecule type" value="Genomic_DNA"/>
</dbReference>
<keyword evidence="2" id="KW-0288">FMN</keyword>
<dbReference type="Pfam" id="PF03358">
    <property type="entry name" value="FMN_red"/>
    <property type="match status" value="1"/>
</dbReference>
<feature type="domain" description="NADPH-dependent FMN reductase-like" evidence="3">
    <location>
        <begin position="8"/>
        <end position="157"/>
    </location>
</feature>
<dbReference type="OrthoDB" id="5767802at2"/>
<dbReference type="Proteomes" id="UP000188219">
    <property type="component" value="Chromosome"/>
</dbReference>
<dbReference type="PANTHER" id="PTHR30543:SF21">
    <property type="entry name" value="NAD(P)H-DEPENDENT FMN REDUCTASE LOT6"/>
    <property type="match status" value="1"/>
</dbReference>